<evidence type="ECO:0000313" key="4">
    <source>
        <dbReference type="EMBL" id="GLX66623.1"/>
    </source>
</evidence>
<evidence type="ECO:0000313" key="5">
    <source>
        <dbReference type="Proteomes" id="UP001157114"/>
    </source>
</evidence>
<reference evidence="4 5" key="1">
    <citation type="submission" date="2023-03" db="EMBL/GenBank/DDBJ databases">
        <title>Draft genome sequence of the bacteria which degrade cell wall of Tricholomamatutake.</title>
        <authorList>
            <person name="Konishi Y."/>
            <person name="Fukuta Y."/>
            <person name="Shirasaka N."/>
        </authorList>
    </citation>
    <scope>NUCLEOTIDE SEQUENCE [LARGE SCALE GENOMIC DNA]</scope>
    <source>
        <strain evidence="5">mu1</strain>
    </source>
</reference>
<protein>
    <submittedName>
        <fullName evidence="4">Beta-galactosidase</fullName>
    </submittedName>
</protein>
<dbReference type="InterPro" id="IPR031330">
    <property type="entry name" value="Gly_Hdrlase_35_cat"/>
</dbReference>
<dbReference type="PRINTS" id="PR00742">
    <property type="entry name" value="GLHYDRLASE35"/>
</dbReference>
<dbReference type="InterPro" id="IPR017853">
    <property type="entry name" value="GH"/>
</dbReference>
<keyword evidence="5" id="KW-1185">Reference proteome</keyword>
<dbReference type="PANTHER" id="PTHR23421">
    <property type="entry name" value="BETA-GALACTOSIDASE RELATED"/>
    <property type="match status" value="1"/>
</dbReference>
<dbReference type="RefSeq" id="WP_284237331.1">
    <property type="nucleotide sequence ID" value="NZ_BSSQ01000004.1"/>
</dbReference>
<dbReference type="InterPro" id="IPR001944">
    <property type="entry name" value="Glycoside_Hdrlase_35"/>
</dbReference>
<accession>A0ABQ6G8P9</accession>
<feature type="domain" description="Glycoside hydrolase 35 catalytic" evidence="3">
    <location>
        <begin position="36"/>
        <end position="382"/>
    </location>
</feature>
<comment type="caution">
    <text evidence="4">The sequence shown here is derived from an EMBL/GenBank/DDBJ whole genome shotgun (WGS) entry which is preliminary data.</text>
</comment>
<evidence type="ECO:0000259" key="3">
    <source>
        <dbReference type="Pfam" id="PF01301"/>
    </source>
</evidence>
<proteinExistence type="inferred from homology"/>
<comment type="similarity">
    <text evidence="1 2">Belongs to the glycosyl hydrolase 35 family.</text>
</comment>
<dbReference type="EMBL" id="BSSQ01000004">
    <property type="protein sequence ID" value="GLX66623.1"/>
    <property type="molecule type" value="Genomic_DNA"/>
</dbReference>
<organism evidence="4 5">
    <name type="scientific">Paenibacillus glycanilyticus</name>
    <dbReference type="NCBI Taxonomy" id="126569"/>
    <lineage>
        <taxon>Bacteria</taxon>
        <taxon>Bacillati</taxon>
        <taxon>Bacillota</taxon>
        <taxon>Bacilli</taxon>
        <taxon>Bacillales</taxon>
        <taxon>Paenibacillaceae</taxon>
        <taxon>Paenibacillus</taxon>
    </lineage>
</organism>
<evidence type="ECO:0000256" key="1">
    <source>
        <dbReference type="ARBA" id="ARBA00009809"/>
    </source>
</evidence>
<dbReference type="SUPFAM" id="SSF51445">
    <property type="entry name" value="(Trans)glycosidases"/>
    <property type="match status" value="1"/>
</dbReference>
<evidence type="ECO:0000256" key="2">
    <source>
        <dbReference type="RuleBase" id="RU003679"/>
    </source>
</evidence>
<name>A0ABQ6G8P9_9BACL</name>
<sequence>MYTFKPFQQPTILENHLNLGGENPAGEKIDVTSLYFTRGGQPWIAVMGEFHFSRYDRKYWYEELCKMKAGGITLVSTYVFWIYHEEVESEFDFSGDNDLRAFILECKRAGLDVVIRIGPWAHGECRNGGYPDWLLKKPFKLRENNPEYLEKVRILYGKIAVQVQGLFYKDGGNIIAVQVENELTDDAEHLRTLKQMAIESGMIAPLYTVTGWNAAAGAKIPLDEVVPVFGGYCDAPWDNHLNPLPPSPHYFFTGMRNDTGIGADLLPQKFEQHDGWQLPYERYPFATCELGGGLQVTHHRRSIVSGMDIYAISLVKLGDGNNLVGYYMYHGGTNKIGKLSTFQESKATDYPNDYPILSYDFQTALSEYGEVREQYRLLNLLHLFIQDFDASFAPMIRVEADHIVKRDDAKSLRYAMRTDGNSGYVFVNHYQRLSKLEDIRDVVIDTGIVKFPSIDVVGDVSFFLPFNMDLSGHFLRYATAQPLCRQGDTYFFMEIPGIVAEYQFTDGQKVTPKAGIDSSFKINGAAVVTLTWEQAQYLRRLEGELYLGDGCDLYHADGSIHSVADGDFRYWCWNGEGFELKSIKQPYTEPAIVFEQAEQPPFDPKYTAELHIGGERAITWLKLTVNGSDGFVNIDYYGDGAQLYADGQLVADSFYYGEVWRVPARLLDGKQCYLAVSEIRDDFYREFESRDRLLETRK</sequence>
<dbReference type="Gene3D" id="3.20.20.80">
    <property type="entry name" value="Glycosidases"/>
    <property type="match status" value="1"/>
</dbReference>
<gene>
    <name evidence="4" type="ORF">MU1_09670</name>
</gene>
<dbReference type="Pfam" id="PF01301">
    <property type="entry name" value="Glyco_hydro_35"/>
    <property type="match status" value="1"/>
</dbReference>
<dbReference type="Proteomes" id="UP001157114">
    <property type="component" value="Unassembled WGS sequence"/>
</dbReference>